<name>A0A8S5PHA5_9CAUD</name>
<dbReference type="EMBL" id="BK015412">
    <property type="protein sequence ID" value="DAE05564.1"/>
    <property type="molecule type" value="Genomic_DNA"/>
</dbReference>
<organism evidence="1">
    <name type="scientific">Podoviridae sp. ctuQh21</name>
    <dbReference type="NCBI Taxonomy" id="2825284"/>
    <lineage>
        <taxon>Viruses</taxon>
        <taxon>Duplodnaviria</taxon>
        <taxon>Heunggongvirae</taxon>
        <taxon>Uroviricota</taxon>
        <taxon>Caudoviricetes</taxon>
    </lineage>
</organism>
<accession>A0A8S5PHA5</accession>
<proteinExistence type="predicted"/>
<protein>
    <submittedName>
        <fullName evidence="1">Uncharacterized protein</fullName>
    </submittedName>
</protein>
<evidence type="ECO:0000313" key="1">
    <source>
        <dbReference type="EMBL" id="DAE05564.1"/>
    </source>
</evidence>
<sequence>MYNAIRRGTLSIEEFTQTLNNAQGTVNETHKNMETFGEWISRIFSGIWGSFVADVNDGFSQVGEMLMAYKSYIERWLDKFGELFTLI</sequence>
<reference evidence="1" key="1">
    <citation type="journal article" date="2021" name="Proc. Natl. Acad. Sci. U.S.A.">
        <title>A Catalog of Tens of Thousands of Viruses from Human Metagenomes Reveals Hidden Associations with Chronic Diseases.</title>
        <authorList>
            <person name="Tisza M.J."/>
            <person name="Buck C.B."/>
        </authorList>
    </citation>
    <scope>NUCLEOTIDE SEQUENCE</scope>
    <source>
        <strain evidence="1">CtuQh21</strain>
    </source>
</reference>